<feature type="region of interest" description="Disordered" evidence="6">
    <location>
        <begin position="1211"/>
        <end position="1259"/>
    </location>
</feature>
<dbReference type="Proteomes" id="UP001591681">
    <property type="component" value="Unassembled WGS sequence"/>
</dbReference>
<dbReference type="FunFam" id="2.30.30.40:FF:000004">
    <property type="entry name" value="Sorbin and SH3 domain-containing protein 1 isoform 2"/>
    <property type="match status" value="1"/>
</dbReference>
<keyword evidence="2 5" id="KW-0728">SH3 domain</keyword>
<organism evidence="9 10">
    <name type="scientific">Coilia grayii</name>
    <name type="common">Gray's grenadier anchovy</name>
    <dbReference type="NCBI Taxonomy" id="363190"/>
    <lineage>
        <taxon>Eukaryota</taxon>
        <taxon>Metazoa</taxon>
        <taxon>Chordata</taxon>
        <taxon>Craniata</taxon>
        <taxon>Vertebrata</taxon>
        <taxon>Euteleostomi</taxon>
        <taxon>Actinopterygii</taxon>
        <taxon>Neopterygii</taxon>
        <taxon>Teleostei</taxon>
        <taxon>Clupei</taxon>
        <taxon>Clupeiformes</taxon>
        <taxon>Clupeoidei</taxon>
        <taxon>Engraulidae</taxon>
        <taxon>Coilinae</taxon>
        <taxon>Coilia</taxon>
    </lineage>
</organism>
<dbReference type="GO" id="GO:0070161">
    <property type="term" value="C:anchoring junction"/>
    <property type="evidence" value="ECO:0007669"/>
    <property type="project" value="UniProtKB-SubCell"/>
</dbReference>
<feature type="region of interest" description="Disordered" evidence="6">
    <location>
        <begin position="757"/>
        <end position="858"/>
    </location>
</feature>
<evidence type="ECO:0000256" key="2">
    <source>
        <dbReference type="ARBA" id="ARBA00022443"/>
    </source>
</evidence>
<proteinExistence type="predicted"/>
<feature type="compositionally biased region" description="Basic and acidic residues" evidence="6">
    <location>
        <begin position="367"/>
        <end position="393"/>
    </location>
</feature>
<dbReference type="EMBL" id="JBHFQA010000018">
    <property type="protein sequence ID" value="KAL2083237.1"/>
    <property type="molecule type" value="Genomic_DNA"/>
</dbReference>
<feature type="compositionally biased region" description="Low complexity" evidence="6">
    <location>
        <begin position="680"/>
        <end position="696"/>
    </location>
</feature>
<feature type="region of interest" description="Disordered" evidence="6">
    <location>
        <begin position="714"/>
        <end position="744"/>
    </location>
</feature>
<feature type="region of interest" description="Disordered" evidence="6">
    <location>
        <begin position="914"/>
        <end position="1017"/>
    </location>
</feature>
<feature type="domain" description="SH3" evidence="7">
    <location>
        <begin position="1147"/>
        <end position="1208"/>
    </location>
</feature>
<reference evidence="9 10" key="1">
    <citation type="submission" date="2024-09" db="EMBL/GenBank/DDBJ databases">
        <title>A chromosome-level genome assembly of Gray's grenadier anchovy, Coilia grayii.</title>
        <authorList>
            <person name="Fu Z."/>
        </authorList>
    </citation>
    <scope>NUCLEOTIDE SEQUENCE [LARGE SCALE GENOMIC DNA]</scope>
    <source>
        <strain evidence="9">G4</strain>
        <tissue evidence="9">Muscle</tissue>
    </source>
</reference>
<feature type="region of interest" description="Disordered" evidence="6">
    <location>
        <begin position="506"/>
        <end position="592"/>
    </location>
</feature>
<dbReference type="InterPro" id="IPR036028">
    <property type="entry name" value="SH3-like_dom_sf"/>
</dbReference>
<sequence length="1526" mass="165373">MPPSREYFVPTLDSLFGDDASVVGHAPRLDRPPHASSVVVLSSWQRVEKEQGTLDCFLVKGSPAEGAKSFEGVHTGPLISRPRTVSAVRVTPVSSMKSSPELVSSELDPTRVCKGKGAVTLRATLVHISDDDSISQESSGDHAKRGWLGEVNGDASETGSAEDGIHTLVTDSPQTCEIVPLQAAETPLSGDEEEPHEPTPDPPTSVPESPAAQAAPAPAPTYHPASYPSTTAVNPTIVLLQHNRDPMPERDKDPGSRAEGPVGAPAEDPHVQPLDMDGRRGTARTIHQAPPPEQPRPPIRNTEKSKDWYKNMFKQIHRLPEDGPSYVFVEEEVRSAPVPKSVLDTGPAVQLPVPTRTSSLKPATGRNDWEPPDKKVDTRKYRAEPKSIFEYEPGKSSVLKLERTSAPTFSPLETPSDLQQYSSCKSGHSGETEKDGGSNASDPAAPECDRHIYKSVLEGGDIPLQGLRALNKRHPSSSSSKGQPCKGKKPLSAAKVCIPQILPSKFKPKLVPSTGEAQERTEAPRPQKTPVCEGPESHRVANGSVEAEEEEAEEEASPARANGGTSDEVKVNGLPESGADHRNGAGAGVTAANRRSTMEFSALYRNMHQIQRPCSLGSSPQGSVRSLASLFEKVGDAADGGRGGEAGGSVSRDAVSYRVTEFEQIIQRSTPTSVPVRSASLPTLHSSQSPSHTPSPACYLPSAISAESLVVHCDTQPSSQGPTEEPEVEATEEDETSSLSDTERVEGLSCFELRTTALPVAGGGPGDPHSDTEDTEADADTASLEDVPAENLPSCKPVVVPDSLPLPSTQPNHNHQDQHNDHHHHHHSPNHNHNHNQNPQQPSLSPLHHLKPSKCKGSCPASYTRFTTILRHERQQASSAQPSKLLSPLDRRPQPAALPANLFLMGPAPFRLRRAQQQGKRTGAMSATKATEPRPLIPQRLSSLEVLDRLGNGEGSPTEGAEGADGDLDNGQSLDGNRNQSAETSHQRRDSDSSHPGSKTELGDNPDEVTRRKYGDKEKILEEQRRLRREQEEADIASRRHAGIVLTNHQFITNERFGDLLTINDTEKRKSGPERTPALAKFDFKAETLKELPFQKGDIVYIYRQVDQNWYEGEHHGRVGIFPRSYVELLPPTEKAQPKKSAPVQVLEYGEAMARFNFNGDTPVEMSFRKGERIILIRRVDENWYEGKIAGTNRQGIFPVTYVEVHKRPRVKNGVDYPDPPISYSPHRSTNASPQPTRNRLTTAPLPLPRSPARSISPEVQSISNEWISLTVGAASPPTAPTPPLPPLPSTAYRWGEYLPPPHSGSPIPTGPPVPPISGSPYCISPMATPSASPLPPPYPPRPSSATPFLTFTPPQGEDFLLSPPSPRLSRSLSPCGGAGLEGWLTGVSPLERELQDREGGRPGLGEGRGSWANSPAEPLKHEGDYHGRSSRSPVMLFDIQDSNMNANSFTQPQSHSSSPEPGRLSCGIYQALYSYVPQNDDELELQEGDLVNVMEKCDDGWFVGTSKRTKQFGTFPGNYVKAVSL</sequence>
<gene>
    <name evidence="9" type="ORF">ACEWY4_021010</name>
</gene>
<feature type="region of interest" description="Disordered" evidence="6">
    <location>
        <begin position="244"/>
        <end position="304"/>
    </location>
</feature>
<feature type="region of interest" description="Disordered" evidence="6">
    <location>
        <begin position="464"/>
        <end position="491"/>
    </location>
</feature>
<feature type="region of interest" description="Disordered" evidence="6">
    <location>
        <begin position="873"/>
        <end position="893"/>
    </location>
</feature>
<feature type="compositionally biased region" description="Pro residues" evidence="6">
    <location>
        <begin position="289"/>
        <end position="298"/>
    </location>
</feature>
<dbReference type="InterPro" id="IPR003127">
    <property type="entry name" value="SoHo_dom"/>
</dbReference>
<evidence type="ECO:0000259" key="8">
    <source>
        <dbReference type="PROSITE" id="PS50831"/>
    </source>
</evidence>
<keyword evidence="3" id="KW-0677">Repeat</keyword>
<comment type="caution">
    <text evidence="9">The sequence shown here is derived from an EMBL/GenBank/DDBJ whole genome shotgun (WGS) entry which is preliminary data.</text>
</comment>
<feature type="compositionally biased region" description="Low complexity" evidence="6">
    <location>
        <begin position="206"/>
        <end position="229"/>
    </location>
</feature>
<dbReference type="Gene3D" id="2.30.30.40">
    <property type="entry name" value="SH3 Domains"/>
    <property type="match status" value="3"/>
</dbReference>
<feature type="region of interest" description="Disordered" evidence="6">
    <location>
        <begin position="668"/>
        <end position="699"/>
    </location>
</feature>
<feature type="compositionally biased region" description="Basic and acidic residues" evidence="6">
    <location>
        <begin position="1008"/>
        <end position="1017"/>
    </location>
</feature>
<protein>
    <recommendedName>
        <fullName evidence="11">Sorbin and SH3 domain-containing protein 1</fullName>
    </recommendedName>
</protein>
<feature type="compositionally biased region" description="Acidic residues" evidence="6">
    <location>
        <begin position="724"/>
        <end position="736"/>
    </location>
</feature>
<evidence type="ECO:0000256" key="4">
    <source>
        <dbReference type="ARBA" id="ARBA00022949"/>
    </source>
</evidence>
<feature type="region of interest" description="Disordered" evidence="6">
    <location>
        <begin position="131"/>
        <end position="161"/>
    </location>
</feature>
<feature type="domain" description="SH3" evidence="7">
    <location>
        <begin position="1073"/>
        <end position="1132"/>
    </location>
</feature>
<evidence type="ECO:0000313" key="9">
    <source>
        <dbReference type="EMBL" id="KAL2083237.1"/>
    </source>
</evidence>
<dbReference type="InterPro" id="IPR050384">
    <property type="entry name" value="Endophilin_SH3RF"/>
</dbReference>
<keyword evidence="4" id="KW-0965">Cell junction</keyword>
<dbReference type="PANTHER" id="PTHR14167:SF64">
    <property type="entry name" value="SORBIN AND SH3 DOMAIN-CONTAINING PROTEIN 1"/>
    <property type="match status" value="1"/>
</dbReference>
<dbReference type="CDD" id="cd11780">
    <property type="entry name" value="SH3_Sorbs_3"/>
    <property type="match status" value="1"/>
</dbReference>
<feature type="compositionally biased region" description="Acidic residues" evidence="6">
    <location>
        <begin position="546"/>
        <end position="556"/>
    </location>
</feature>
<evidence type="ECO:0008006" key="11">
    <source>
        <dbReference type="Google" id="ProtNLM"/>
    </source>
</evidence>
<feature type="domain" description="SoHo" evidence="8">
    <location>
        <begin position="277"/>
        <end position="337"/>
    </location>
</feature>
<feature type="domain" description="SH3" evidence="7">
    <location>
        <begin position="1465"/>
        <end position="1526"/>
    </location>
</feature>
<accession>A0ABD1J7R4</accession>
<feature type="region of interest" description="Disordered" evidence="6">
    <location>
        <begin position="339"/>
        <end position="447"/>
    </location>
</feature>
<dbReference type="SUPFAM" id="SSF50044">
    <property type="entry name" value="SH3-domain"/>
    <property type="match status" value="3"/>
</dbReference>
<feature type="region of interest" description="Disordered" evidence="6">
    <location>
        <begin position="1394"/>
        <end position="1431"/>
    </location>
</feature>
<feature type="compositionally biased region" description="Basic and acidic residues" evidence="6">
    <location>
        <begin position="1419"/>
        <end position="1428"/>
    </location>
</feature>
<dbReference type="Pfam" id="PF07653">
    <property type="entry name" value="SH3_2"/>
    <property type="match status" value="1"/>
</dbReference>
<evidence type="ECO:0000256" key="3">
    <source>
        <dbReference type="ARBA" id="ARBA00022737"/>
    </source>
</evidence>
<dbReference type="InterPro" id="IPR001452">
    <property type="entry name" value="SH3_domain"/>
</dbReference>
<feature type="compositionally biased region" description="Low complexity" evidence="6">
    <location>
        <begin position="797"/>
        <end position="813"/>
    </location>
</feature>
<feature type="compositionally biased region" description="Polar residues" evidence="6">
    <location>
        <begin position="1226"/>
        <end position="1242"/>
    </location>
</feature>
<keyword evidence="10" id="KW-1185">Reference proteome</keyword>
<feature type="region of interest" description="Disordered" evidence="6">
    <location>
        <begin position="1329"/>
        <end position="1357"/>
    </location>
</feature>
<feature type="compositionally biased region" description="Low complexity" evidence="6">
    <location>
        <begin position="835"/>
        <end position="847"/>
    </location>
</feature>
<evidence type="ECO:0000256" key="5">
    <source>
        <dbReference type="PROSITE-ProRule" id="PRU00192"/>
    </source>
</evidence>
<dbReference type="Pfam" id="PF02208">
    <property type="entry name" value="Sorb"/>
    <property type="match status" value="1"/>
</dbReference>
<dbReference type="Pfam" id="PF14604">
    <property type="entry name" value="SH3_9"/>
    <property type="match status" value="1"/>
</dbReference>
<evidence type="ECO:0000313" key="10">
    <source>
        <dbReference type="Proteomes" id="UP001591681"/>
    </source>
</evidence>
<name>A0ABD1J7R4_9TELE</name>
<feature type="compositionally biased region" description="Pro residues" evidence="6">
    <location>
        <begin position="1333"/>
        <end position="1343"/>
    </location>
</feature>
<evidence type="ECO:0000256" key="6">
    <source>
        <dbReference type="SAM" id="MobiDB-lite"/>
    </source>
</evidence>
<feature type="compositionally biased region" description="Polar residues" evidence="6">
    <location>
        <begin position="970"/>
        <end position="984"/>
    </location>
</feature>
<feature type="compositionally biased region" description="Polar residues" evidence="6">
    <location>
        <begin position="405"/>
        <end position="426"/>
    </location>
</feature>
<dbReference type="PRINTS" id="PR00452">
    <property type="entry name" value="SH3DOMAIN"/>
</dbReference>
<dbReference type="SMART" id="SM00326">
    <property type="entry name" value="SH3"/>
    <property type="match status" value="3"/>
</dbReference>
<evidence type="ECO:0000256" key="1">
    <source>
        <dbReference type="ARBA" id="ARBA00004282"/>
    </source>
</evidence>
<comment type="subcellular location">
    <subcellularLocation>
        <location evidence="1">Cell junction</location>
    </subcellularLocation>
</comment>
<feature type="compositionally biased region" description="Basic and acidic residues" evidence="6">
    <location>
        <begin position="244"/>
        <end position="256"/>
    </location>
</feature>
<dbReference type="PANTHER" id="PTHR14167">
    <property type="entry name" value="SH3 DOMAIN-CONTAINING"/>
    <property type="match status" value="1"/>
</dbReference>
<dbReference type="PROSITE" id="PS50002">
    <property type="entry name" value="SH3"/>
    <property type="match status" value="3"/>
</dbReference>
<dbReference type="SMART" id="SM00459">
    <property type="entry name" value="Sorb"/>
    <property type="match status" value="1"/>
</dbReference>
<feature type="region of interest" description="Disordered" evidence="6">
    <location>
        <begin position="186"/>
        <end position="230"/>
    </location>
</feature>
<dbReference type="PROSITE" id="PS50831">
    <property type="entry name" value="SOHO"/>
    <property type="match status" value="1"/>
</dbReference>
<dbReference type="FunFam" id="2.30.30.40:FF:000001">
    <property type="entry name" value="Sorbin and SH3 domain-containing protein 1 isoform 2"/>
    <property type="match status" value="1"/>
</dbReference>
<feature type="compositionally biased region" description="Basic residues" evidence="6">
    <location>
        <begin position="821"/>
        <end position="834"/>
    </location>
</feature>
<evidence type="ECO:0000259" key="7">
    <source>
        <dbReference type="PROSITE" id="PS50002"/>
    </source>
</evidence>
<dbReference type="Pfam" id="PF00018">
    <property type="entry name" value="SH3_1"/>
    <property type="match status" value="1"/>
</dbReference>